<feature type="transmembrane region" description="Helical" evidence="1">
    <location>
        <begin position="320"/>
        <end position="341"/>
    </location>
</feature>
<accession>A0A496PI90</accession>
<feature type="transmembrane region" description="Helical" evidence="1">
    <location>
        <begin position="149"/>
        <end position="171"/>
    </location>
</feature>
<dbReference type="RefSeq" id="WP_121485377.1">
    <property type="nucleotide sequence ID" value="NZ_QQXL01000005.1"/>
</dbReference>
<keyword evidence="1" id="KW-1133">Transmembrane helix</keyword>
<dbReference type="Proteomes" id="UP000273119">
    <property type="component" value="Unassembled WGS sequence"/>
</dbReference>
<evidence type="ECO:0000313" key="3">
    <source>
        <dbReference type="Proteomes" id="UP000273119"/>
    </source>
</evidence>
<feature type="transmembrane region" description="Helical" evidence="1">
    <location>
        <begin position="20"/>
        <end position="44"/>
    </location>
</feature>
<feature type="transmembrane region" description="Helical" evidence="1">
    <location>
        <begin position="113"/>
        <end position="137"/>
    </location>
</feature>
<keyword evidence="3" id="KW-1185">Reference proteome</keyword>
<name>A0A496PI90_9MICC</name>
<evidence type="ECO:0000313" key="2">
    <source>
        <dbReference type="EMBL" id="RKW70188.1"/>
    </source>
</evidence>
<feature type="transmembrane region" description="Helical" evidence="1">
    <location>
        <begin position="402"/>
        <end position="422"/>
    </location>
</feature>
<comment type="caution">
    <text evidence="2">The sequence shown here is derived from an EMBL/GenBank/DDBJ whole genome shotgun (WGS) entry which is preliminary data.</text>
</comment>
<dbReference type="EMBL" id="QQXL01000005">
    <property type="protein sequence ID" value="RKW70188.1"/>
    <property type="molecule type" value="Genomic_DNA"/>
</dbReference>
<keyword evidence="1" id="KW-0812">Transmembrane</keyword>
<keyword evidence="1" id="KW-0472">Membrane</keyword>
<dbReference type="AlphaFoldDB" id="A0A496PI90"/>
<reference evidence="2 3" key="1">
    <citation type="submission" date="2018-07" db="EMBL/GenBank/DDBJ databases">
        <title>Arthrobacter sp. nov., isolated from raw cow's milk with high bacterial count.</title>
        <authorList>
            <person name="Hahne J."/>
            <person name="Isele D."/>
            <person name="Lipski A."/>
        </authorList>
    </citation>
    <scope>NUCLEOTIDE SEQUENCE [LARGE SCALE GENOMIC DNA]</scope>
    <source>
        <strain evidence="2 3">JZ R-183</strain>
    </source>
</reference>
<feature type="transmembrane region" description="Helical" evidence="1">
    <location>
        <begin position="223"/>
        <end position="247"/>
    </location>
</feature>
<feature type="transmembrane region" description="Helical" evidence="1">
    <location>
        <begin position="281"/>
        <end position="300"/>
    </location>
</feature>
<feature type="transmembrane region" description="Helical" evidence="1">
    <location>
        <begin position="378"/>
        <end position="396"/>
    </location>
</feature>
<protein>
    <submittedName>
        <fullName evidence="2">Permease</fullName>
    </submittedName>
</protein>
<feature type="transmembrane region" description="Helical" evidence="1">
    <location>
        <begin position="56"/>
        <end position="77"/>
    </location>
</feature>
<proteinExistence type="predicted"/>
<sequence>MTVIRLTWLLRRATDKRAALIGAGAYALVTALLLITLGGGWAFMQWQGEEAPMYQMLATLALILLVVPLAYLGAAAARLSARAQDRRLSTLRLVGATGPQVGGVTVLGAASEALVGVLGGAVLAAAATPLVGLIHFRGEALGAQLWLPWWLQALVMLAVVVLAGVSAMGGLRRVLVTPLGVRTRQVAKVPSWLRVVVALGLVVGGSSAMTMNGAVGEAFGTAGMVVMVLGVLLGGLVALNAIGPWVLRVWGNGRVRRASTPQALLAARTVLDDPAATWRQVSGAAMAGFVAVVGGVGAAMMSQVSPEATPAEALMAADVLTGVVVTLVIAFVGVVCTTLVAQAATVLDREELTGALETMGVPAAFSTQARVGALMRPLIIVLLLAIVSSAALLFPLVGMAMIMQPLTVAIVAGVCAGGVLAVRGATSLAGRVSQGGARIPAGV</sequence>
<feature type="transmembrane region" description="Helical" evidence="1">
    <location>
        <begin position="192"/>
        <end position="211"/>
    </location>
</feature>
<gene>
    <name evidence="2" type="ORF">DWQ67_09615</name>
</gene>
<organism evidence="2 3">
    <name type="scientific">Galactobacter caseinivorans</name>
    <dbReference type="NCBI Taxonomy" id="2676123"/>
    <lineage>
        <taxon>Bacteria</taxon>
        <taxon>Bacillati</taxon>
        <taxon>Actinomycetota</taxon>
        <taxon>Actinomycetes</taxon>
        <taxon>Micrococcales</taxon>
        <taxon>Micrococcaceae</taxon>
        <taxon>Galactobacter</taxon>
    </lineage>
</organism>
<evidence type="ECO:0000256" key="1">
    <source>
        <dbReference type="SAM" id="Phobius"/>
    </source>
</evidence>